<dbReference type="InterPro" id="IPR000792">
    <property type="entry name" value="Tscrpt_reg_LuxR_C"/>
</dbReference>
<dbReference type="SMART" id="SM00028">
    <property type="entry name" value="TPR"/>
    <property type="match status" value="3"/>
</dbReference>
<dbReference type="PROSITE" id="PS00622">
    <property type="entry name" value="HTH_LUXR_1"/>
    <property type="match status" value="1"/>
</dbReference>
<keyword evidence="2" id="KW-0067">ATP-binding</keyword>
<dbReference type="Gene3D" id="1.25.40.10">
    <property type="entry name" value="Tetratricopeptide repeat domain"/>
    <property type="match status" value="1"/>
</dbReference>
<dbReference type="Gene3D" id="1.10.10.10">
    <property type="entry name" value="Winged helix-like DNA-binding domain superfamily/Winged helix DNA-binding domain"/>
    <property type="match status" value="1"/>
</dbReference>
<dbReference type="Pfam" id="PF00196">
    <property type="entry name" value="GerE"/>
    <property type="match status" value="1"/>
</dbReference>
<accession>A0ABS2VVC2</accession>
<evidence type="ECO:0000313" key="4">
    <source>
        <dbReference type="EMBL" id="MBN0047096.1"/>
    </source>
</evidence>
<evidence type="ECO:0000313" key="5">
    <source>
        <dbReference type="Proteomes" id="UP000788262"/>
    </source>
</evidence>
<name>A0ABS2VVC2_STRAS</name>
<reference evidence="4 5" key="1">
    <citation type="submission" date="2021-02" db="EMBL/GenBank/DDBJ databases">
        <title>Whole genome sequencing of Streptomyces actuosus VRA1.</title>
        <authorList>
            <person name="Sen G."/>
            <person name="Sen A."/>
        </authorList>
    </citation>
    <scope>NUCLEOTIDE SEQUENCE [LARGE SCALE GENOMIC DNA]</scope>
    <source>
        <strain evidence="4 5">VRA1</strain>
    </source>
</reference>
<dbReference type="PRINTS" id="PR00038">
    <property type="entry name" value="HTHLUXR"/>
</dbReference>
<keyword evidence="1" id="KW-0547">Nucleotide-binding</keyword>
<organism evidence="4 5">
    <name type="scientific">Streptomyces actuosus</name>
    <dbReference type="NCBI Taxonomy" id="1885"/>
    <lineage>
        <taxon>Bacteria</taxon>
        <taxon>Bacillati</taxon>
        <taxon>Actinomycetota</taxon>
        <taxon>Actinomycetes</taxon>
        <taxon>Kitasatosporales</taxon>
        <taxon>Streptomycetaceae</taxon>
        <taxon>Streptomyces</taxon>
    </lineage>
</organism>
<dbReference type="InterPro" id="IPR019734">
    <property type="entry name" value="TPR_rpt"/>
</dbReference>
<evidence type="ECO:0000256" key="1">
    <source>
        <dbReference type="ARBA" id="ARBA00022741"/>
    </source>
</evidence>
<evidence type="ECO:0000259" key="3">
    <source>
        <dbReference type="PROSITE" id="PS50043"/>
    </source>
</evidence>
<dbReference type="InterPro" id="IPR011990">
    <property type="entry name" value="TPR-like_helical_dom_sf"/>
</dbReference>
<dbReference type="PANTHER" id="PTHR16305:SF35">
    <property type="entry name" value="TRANSCRIPTIONAL ACTIVATOR DOMAIN"/>
    <property type="match status" value="1"/>
</dbReference>
<keyword evidence="5" id="KW-1185">Reference proteome</keyword>
<dbReference type="Proteomes" id="UP000788262">
    <property type="component" value="Unassembled WGS sequence"/>
</dbReference>
<feature type="domain" description="HTH luxR-type" evidence="3">
    <location>
        <begin position="769"/>
        <end position="832"/>
    </location>
</feature>
<protein>
    <submittedName>
        <fullName evidence="4">Helix-turn-helix transcriptional regulator</fullName>
    </submittedName>
</protein>
<dbReference type="SMART" id="SM00421">
    <property type="entry name" value="HTH_LUXR"/>
    <property type="match status" value="1"/>
</dbReference>
<gene>
    <name evidence="4" type="ORF">JS756_23915</name>
</gene>
<dbReference type="InterPro" id="IPR016032">
    <property type="entry name" value="Sig_transdc_resp-reg_C-effctor"/>
</dbReference>
<dbReference type="PROSITE" id="PS50043">
    <property type="entry name" value="HTH_LUXR_2"/>
    <property type="match status" value="1"/>
</dbReference>
<dbReference type="SUPFAM" id="SSF48452">
    <property type="entry name" value="TPR-like"/>
    <property type="match status" value="2"/>
</dbReference>
<dbReference type="InterPro" id="IPR036388">
    <property type="entry name" value="WH-like_DNA-bd_sf"/>
</dbReference>
<dbReference type="EMBL" id="JAFFZS010000022">
    <property type="protein sequence ID" value="MBN0047096.1"/>
    <property type="molecule type" value="Genomic_DNA"/>
</dbReference>
<dbReference type="SUPFAM" id="SSF46894">
    <property type="entry name" value="C-terminal effector domain of the bipartite response regulators"/>
    <property type="match status" value="1"/>
</dbReference>
<evidence type="ECO:0000256" key="2">
    <source>
        <dbReference type="ARBA" id="ARBA00022840"/>
    </source>
</evidence>
<sequence>MFASWDGSFVLTEAEYLVRAEERLCSPGEGPAVLVIDDLHLADNASLRLLGRLLPRPPGSRPAVVAALVPHAGAAPGREVIGELLPRFDHQLTLAPFGVDEVRAMAARELGTDPEPGFVHACWEATAGIPSVVQGVLDSVRASGTAPDGLTAARIPEHVPRELGRAVLADIAEHGDEVRSTAVAVAVLSGQPSFPLLSHATALGEDTVADAVHILDRLGILVNIPRGPRFPAPALATAVADEVPPGTRRELHTRAARYLLESGAPWDSVTPHLLRGCQGEQWVAEALLRAAEEVREHDSDSSIACLRRALREPLRDDVRASALISLGEAELERCARTAVRSLRCSLRLRLPPATHAQAARSLATTLFALNRYPEGIDVLRDAIDHLRPLDPDHALRAEVDLVYAQITHGSFDAPVVDRVRELSASPAPGKASEHALEALLALREVMTGGTARLAVTHAQRALAHGVTPKGDASFVYTGAVLALAVAGRPDVALSRVEASMERQRGRGSGLARGYVHTLRAGVHHRLGNVDDCLRDARAALEALGSVGAQTHANHSVAMWADALVRQGHADEADQLLARKGLNGTLAPHWANDFTTLVRGRVRRAQGRLRQALADFLDSGERSCARGMGNPAVLPWRSEAALTHALLDEHEPARRLADEELRLARAWGVPETIGSALRAAGVVAGGDEGTRLLGEAVALLETTNCRHAYAQALLDRGMLLVRAGAPDAARTHLQQALKVAQRCGAVAVVRHAEEELLDSGYRPASQGARGAQGAAALTRSERRVALLAAQGRTNRAIADELFVELRTVEMHLSRTYRKLGITGRAGLADALGT</sequence>
<comment type="caution">
    <text evidence="4">The sequence shown here is derived from an EMBL/GenBank/DDBJ whole genome shotgun (WGS) entry which is preliminary data.</text>
</comment>
<dbReference type="CDD" id="cd06170">
    <property type="entry name" value="LuxR_C_like"/>
    <property type="match status" value="1"/>
</dbReference>
<dbReference type="PANTHER" id="PTHR16305">
    <property type="entry name" value="TESTICULAR SOLUBLE ADENYLYL CYCLASE"/>
    <property type="match status" value="1"/>
</dbReference>
<proteinExistence type="predicted"/>